<evidence type="ECO:0008006" key="3">
    <source>
        <dbReference type="Google" id="ProtNLM"/>
    </source>
</evidence>
<keyword evidence="2" id="KW-1185">Reference proteome</keyword>
<proteinExistence type="predicted"/>
<gene>
    <name evidence="1" type="ORF">SAMN04489724_2104</name>
</gene>
<evidence type="ECO:0000313" key="2">
    <source>
        <dbReference type="Proteomes" id="UP000199673"/>
    </source>
</evidence>
<dbReference type="RefSeq" id="WP_091692614.1">
    <property type="nucleotide sequence ID" value="NZ_FPBF01000002.1"/>
</dbReference>
<protein>
    <recommendedName>
        <fullName evidence="3">TolB-like 6-blade propeller-like</fullName>
    </recommendedName>
</protein>
<dbReference type="EMBL" id="FPBF01000002">
    <property type="protein sequence ID" value="SFT76596.1"/>
    <property type="molecule type" value="Genomic_DNA"/>
</dbReference>
<organism evidence="1 2">
    <name type="scientific">Algoriphagus locisalis</name>
    <dbReference type="NCBI Taxonomy" id="305507"/>
    <lineage>
        <taxon>Bacteria</taxon>
        <taxon>Pseudomonadati</taxon>
        <taxon>Bacteroidota</taxon>
        <taxon>Cytophagia</taxon>
        <taxon>Cytophagales</taxon>
        <taxon>Cyclobacteriaceae</taxon>
        <taxon>Algoriphagus</taxon>
    </lineage>
</organism>
<evidence type="ECO:0000313" key="1">
    <source>
        <dbReference type="EMBL" id="SFT76596.1"/>
    </source>
</evidence>
<dbReference type="STRING" id="305507.SAMN04489724_2104"/>
<dbReference type="PROSITE" id="PS51257">
    <property type="entry name" value="PROKAR_LIPOPROTEIN"/>
    <property type="match status" value="1"/>
</dbReference>
<dbReference type="InterPro" id="IPR025316">
    <property type="entry name" value="DUF4221"/>
</dbReference>
<name>A0A1I7AP09_9BACT</name>
<dbReference type="OrthoDB" id="833511at2"/>
<dbReference type="Pfam" id="PF13970">
    <property type="entry name" value="DUF4221"/>
    <property type="match status" value="1"/>
</dbReference>
<dbReference type="InterPro" id="IPR011043">
    <property type="entry name" value="Gal_Oxase/kelch_b-propeller"/>
</dbReference>
<accession>A0A1I7AP09</accession>
<reference evidence="2" key="1">
    <citation type="submission" date="2016-10" db="EMBL/GenBank/DDBJ databases">
        <authorList>
            <person name="Varghese N."/>
            <person name="Submissions S."/>
        </authorList>
    </citation>
    <scope>NUCLEOTIDE SEQUENCE [LARGE SCALE GENOMIC DNA]</scope>
    <source>
        <strain evidence="2">DSM 23445</strain>
    </source>
</reference>
<dbReference type="Proteomes" id="UP000199673">
    <property type="component" value="Unassembled WGS sequence"/>
</dbReference>
<dbReference type="AlphaFoldDB" id="A0A1I7AP09"/>
<sequence>MNKIVPYILLFTILSCSEKVSSENDESGNILENLSYSVDTIVMDSAGEILALSEGFFTPFATSVDKSQLLVFEGSTSTLDLFDLEENKLLKRIPFEKEGPNGVGTYAQIIQSLSDSTFFLHGNEKIGFYDYAGNQVKNLKITPTGIDQEISDSFYSLYQKTKITQDQQYLTSFPGEMMKEKKQLMIMDIATEEAKLIDLPEMDISSKFRAIYLEAGGGMYVEPYQVTEHEGKLYITCGTISSVYEYDPASDSLSFIPVKHTITPNSKSGEILTTPNSGEQWWSEYRKIVGQITYQNLLWDESREIFLRLGRKIALGDSPKDPSSTELFLYAYDSEMKVLGESKLEGVDESPRVYFMKDGKLYSYVNVEDELGFAVFTFNF</sequence>
<dbReference type="SUPFAM" id="SSF50965">
    <property type="entry name" value="Galactose oxidase, central domain"/>
    <property type="match status" value="1"/>
</dbReference>